<dbReference type="EMBL" id="PKFO01000001">
    <property type="protein sequence ID" value="PVH18838.1"/>
    <property type="molecule type" value="Genomic_DNA"/>
</dbReference>
<feature type="compositionally biased region" description="Basic and acidic residues" evidence="4">
    <location>
        <begin position="606"/>
        <end position="620"/>
    </location>
</feature>
<dbReference type="InterPro" id="IPR025574">
    <property type="entry name" value="Nucleoporin_FG_rpt"/>
</dbReference>
<comment type="caution">
    <text evidence="5">The sequence shown here is derived from an EMBL/GenBank/DDBJ whole genome shotgun (WGS) entry which is preliminary data.</text>
</comment>
<keyword evidence="3" id="KW-0509">mRNA transport</keyword>
<dbReference type="Pfam" id="PF13634">
    <property type="entry name" value="Nucleoporin_FG"/>
    <property type="match status" value="4"/>
</dbReference>
<feature type="compositionally biased region" description="Basic and acidic residues" evidence="4">
    <location>
        <begin position="401"/>
        <end position="415"/>
    </location>
</feature>
<feature type="compositionally biased region" description="Basic and acidic residues" evidence="4">
    <location>
        <begin position="792"/>
        <end position="806"/>
    </location>
</feature>
<evidence type="ECO:0000256" key="2">
    <source>
        <dbReference type="ARBA" id="ARBA00004620"/>
    </source>
</evidence>
<dbReference type="PANTHER" id="PTHR28284:SF1">
    <property type="entry name" value="NUCLEOPORIN NUP60"/>
    <property type="match status" value="1"/>
</dbReference>
<feature type="compositionally biased region" description="Basic and acidic residues" evidence="4">
    <location>
        <begin position="339"/>
        <end position="350"/>
    </location>
</feature>
<comment type="subcellular location">
    <subcellularLocation>
        <location evidence="2">Nucleus membrane</location>
        <topology evidence="2">Peripheral membrane protein</topology>
        <orientation evidence="2">Nucleoplasmic side</orientation>
    </subcellularLocation>
    <subcellularLocation>
        <location evidence="1">Nucleus</location>
        <location evidence="1">Nuclear pore complex</location>
    </subcellularLocation>
</comment>
<evidence type="ECO:0000313" key="5">
    <source>
        <dbReference type="EMBL" id="PVH18838.1"/>
    </source>
</evidence>
<feature type="compositionally biased region" description="Polar residues" evidence="4">
    <location>
        <begin position="525"/>
        <end position="545"/>
    </location>
</feature>
<proteinExistence type="predicted"/>
<reference evidence="5 6" key="1">
    <citation type="submission" date="2017-12" db="EMBL/GenBank/DDBJ databases">
        <title>Genome Sequence of a Multidrug-Resistant Candida haemulonii Isolate from a Patient with Chronic Leg Ulcers in Israel.</title>
        <authorList>
            <person name="Chow N.A."/>
            <person name="Gade L."/>
            <person name="Batra D."/>
            <person name="Rowe L.A."/>
            <person name="Ben-Ami R."/>
            <person name="Loparev V.N."/>
            <person name="Litvintseva A.P."/>
        </authorList>
    </citation>
    <scope>NUCLEOTIDE SEQUENCE [LARGE SCALE GENOMIC DNA]</scope>
    <source>
        <strain evidence="5 6">B11899</strain>
    </source>
</reference>
<feature type="region of interest" description="Disordered" evidence="4">
    <location>
        <begin position="139"/>
        <end position="166"/>
    </location>
</feature>
<sequence length="1033" mass="110708">MDNRRVLKAYQERGREKVLPYPSKAGLLSKMKRYISGSSLWQDGSSGSRNASAGSSRVSSRTASRKPSVSQPNAHSSRLLSESFAATSITNQSMDQNPDQTANEVLSSFFKDKGDRPLSQIEYEGVMSLLEKSRSNVTLPLNDTEQHPHTRRSPTRESSFIQHNNTTFSNQHVLKNTSMYDGSTPANATFAAPDYRPSYHNFNDTSRAAPPVKRVYQFSGLPSPYRTRIRAPGSSQKKARRIATEGDITPSALTIPESETPKRMSNTANSLLSVLDNQSKKESSDVAVGSSDRPLHNPYAKNRRRTAKTASTEAASSNSKPYGTAGDISKTVAFNQAKELAESPEKEQKDSLFSSPAKDETKTDSNDKTSNGKSSAPLFTFKPSDTEPAEKKPAFSFNLKNSDKKDEDTSKDKPKPAANGFSFDSQKPAFSFGSKTDSTSGSSNKDSKPLFGLNPPKDSEFKPRESEEKESTFALPESSSTANGDLTKEKQNEVNDSKPAFSFGSKQNGNEGSLFGQASGEDKTGSSLFGNSASNKPSTASTGFSFGSKPSADISKPSGSLFGTAADTKTEGENGSKQFNFGSSTSLFGSKEKASPPKPVFNFGAKETEEKENEAQETKTSEANPPAFSFGSSSKPITAFSGSKDETGDSTKSLFGQNATKSDSTAPAFSFLNSKPEAEKDDGKVEEIEEEEEDKKEESNTKPAFSFGASTDDKSKTTARPAFSFGKKTEESTAEPEASATPKFSFGSAQKTSQEEEKKAPFSFGAGESKPPAFSFGASSEKKEAPSFNFGAKKETTESNTEKTAEKAAPAFSFGASQENKAAPAFSFGKSDEAKKEAPAFSFGKSDEAKKDAPAFSFGSSAEKKAPSLDFGGSTEKKETPGFSFGKTEEKKDAPAFSFGKPDEKKEAPKFNFGAPAKEADKAPVFGSTPSTETKPAFNFGSSTASNDKPAFNFGSSNTSTTAKPAFNFGANTSSDKPAFNFGSSNTSSLGAKPTEDTKDSAASEFKFPELQGTKVTEAEREEAKQFESLFKF</sequence>
<feature type="compositionally biased region" description="Low complexity" evidence="4">
    <location>
        <begin position="308"/>
        <end position="317"/>
    </location>
</feature>
<feature type="compositionally biased region" description="Polar residues" evidence="4">
    <location>
        <begin position="433"/>
        <end position="444"/>
    </location>
</feature>
<feature type="compositionally biased region" description="Polar residues" evidence="4">
    <location>
        <begin position="650"/>
        <end position="673"/>
    </location>
</feature>
<keyword evidence="3" id="KW-0539">Nucleus</keyword>
<organism evidence="5 6">
    <name type="scientific">Candidozyma haemuli</name>
    <dbReference type="NCBI Taxonomy" id="45357"/>
    <lineage>
        <taxon>Eukaryota</taxon>
        <taxon>Fungi</taxon>
        <taxon>Dikarya</taxon>
        <taxon>Ascomycota</taxon>
        <taxon>Saccharomycotina</taxon>
        <taxon>Pichiomycetes</taxon>
        <taxon>Metschnikowiaceae</taxon>
        <taxon>Candidozyma</taxon>
    </lineage>
</organism>
<keyword evidence="3" id="KW-0653">Protein transport</keyword>
<feature type="compositionally biased region" description="Low complexity" evidence="4">
    <location>
        <begin position="44"/>
        <end position="62"/>
    </location>
</feature>
<dbReference type="GO" id="GO:0034398">
    <property type="term" value="P:telomere tethering at nuclear periphery"/>
    <property type="evidence" value="ECO:0007669"/>
    <property type="project" value="TreeGrafter"/>
</dbReference>
<dbReference type="GO" id="GO:0008298">
    <property type="term" value="P:intracellular mRNA localization"/>
    <property type="evidence" value="ECO:0007669"/>
    <property type="project" value="TreeGrafter"/>
</dbReference>
<dbReference type="GO" id="GO:0031965">
    <property type="term" value="C:nuclear membrane"/>
    <property type="evidence" value="ECO:0007669"/>
    <property type="project" value="UniProtKB-SubCell"/>
</dbReference>
<feature type="compositionally biased region" description="Basic and acidic residues" evidence="4">
    <location>
        <begin position="486"/>
        <end position="496"/>
    </location>
</feature>
<feature type="compositionally biased region" description="Polar residues" evidence="4">
    <location>
        <begin position="975"/>
        <end position="990"/>
    </location>
</feature>
<feature type="compositionally biased region" description="Basic and acidic residues" evidence="4">
    <location>
        <begin position="457"/>
        <end position="471"/>
    </location>
</feature>
<feature type="region of interest" description="Disordered" evidence="4">
    <location>
        <begin position="975"/>
        <end position="1020"/>
    </location>
</feature>
<evidence type="ECO:0000256" key="3">
    <source>
        <dbReference type="ARBA" id="ARBA00023132"/>
    </source>
</evidence>
<feature type="compositionally biased region" description="Basic and acidic residues" evidence="4">
    <location>
        <begin position="676"/>
        <end position="686"/>
    </location>
</feature>
<feature type="region of interest" description="Disordered" evidence="4">
    <location>
        <begin position="39"/>
        <end position="80"/>
    </location>
</feature>
<keyword evidence="3" id="KW-0811">Translocation</keyword>
<accession>A0A2V1ALX9</accession>
<protein>
    <submittedName>
        <fullName evidence="5">Uncharacterized protein</fullName>
    </submittedName>
</protein>
<feature type="region of interest" description="Disordered" evidence="4">
    <location>
        <begin position="276"/>
        <end position="946"/>
    </location>
</feature>
<feature type="compositionally biased region" description="Polar residues" evidence="4">
    <location>
        <begin position="67"/>
        <end position="80"/>
    </location>
</feature>
<dbReference type="RefSeq" id="XP_025339778.1">
    <property type="nucleotide sequence ID" value="XM_025484847.1"/>
</dbReference>
<feature type="compositionally biased region" description="Basic and acidic residues" evidence="4">
    <location>
        <begin position="384"/>
        <end position="393"/>
    </location>
</feature>
<dbReference type="AlphaFoldDB" id="A0A2V1ALX9"/>
<feature type="compositionally biased region" description="Polar residues" evidence="4">
    <location>
        <begin position="156"/>
        <end position="166"/>
    </location>
</feature>
<keyword evidence="3" id="KW-0813">Transport</keyword>
<evidence type="ECO:0000256" key="4">
    <source>
        <dbReference type="SAM" id="MobiDB-lite"/>
    </source>
</evidence>
<dbReference type="GO" id="GO:0006607">
    <property type="term" value="P:NLS-bearing protein import into nucleus"/>
    <property type="evidence" value="ECO:0007669"/>
    <property type="project" value="TreeGrafter"/>
</dbReference>
<dbReference type="GO" id="GO:0016973">
    <property type="term" value="P:poly(A)+ mRNA export from nucleus"/>
    <property type="evidence" value="ECO:0007669"/>
    <property type="project" value="TreeGrafter"/>
</dbReference>
<evidence type="ECO:0000313" key="6">
    <source>
        <dbReference type="Proteomes" id="UP000244309"/>
    </source>
</evidence>
<dbReference type="GO" id="GO:0044615">
    <property type="term" value="C:nuclear pore nuclear basket"/>
    <property type="evidence" value="ECO:0007669"/>
    <property type="project" value="InterPro"/>
</dbReference>
<feature type="compositionally biased region" description="Polar residues" evidence="4">
    <location>
        <begin position="928"/>
        <end position="946"/>
    </location>
</feature>
<dbReference type="InterPro" id="IPR034432">
    <property type="entry name" value="Nup60"/>
</dbReference>
<feature type="compositionally biased region" description="Basic and acidic residues" evidence="4">
    <location>
        <begin position="357"/>
        <end position="367"/>
    </location>
</feature>
<keyword evidence="6" id="KW-1185">Reference proteome</keyword>
<dbReference type="GO" id="GO:0017056">
    <property type="term" value="F:structural constituent of nuclear pore"/>
    <property type="evidence" value="ECO:0007669"/>
    <property type="project" value="InterPro"/>
</dbReference>
<dbReference type="OrthoDB" id="5370852at2759"/>
<dbReference type="GO" id="GO:0044613">
    <property type="term" value="C:nuclear pore central transport channel"/>
    <property type="evidence" value="ECO:0007669"/>
    <property type="project" value="UniProtKB-ARBA"/>
</dbReference>
<feature type="compositionally biased region" description="Polar residues" evidence="4">
    <location>
        <begin position="575"/>
        <end position="588"/>
    </location>
</feature>
<dbReference type="GO" id="GO:0031990">
    <property type="term" value="P:mRNA export from nucleus in response to heat stress"/>
    <property type="evidence" value="ECO:0007669"/>
    <property type="project" value="TreeGrafter"/>
</dbReference>
<dbReference type="Proteomes" id="UP000244309">
    <property type="component" value="Unassembled WGS sequence"/>
</dbReference>
<gene>
    <name evidence="5" type="ORF">CXQ85_001128</name>
</gene>
<dbReference type="STRING" id="45357.A0A2V1ALX9"/>
<dbReference type="PANTHER" id="PTHR28284">
    <property type="entry name" value="NUCLEOPORIN NUP60"/>
    <property type="match status" value="1"/>
</dbReference>
<keyword evidence="3" id="KW-0906">Nuclear pore complex</keyword>
<evidence type="ECO:0000256" key="1">
    <source>
        <dbReference type="ARBA" id="ARBA00004567"/>
    </source>
</evidence>
<dbReference type="GeneID" id="37006459"/>
<dbReference type="VEuPathDB" id="FungiDB:CXQ85_001128"/>
<feature type="region of interest" description="Disordered" evidence="4">
    <location>
        <begin position="228"/>
        <end position="264"/>
    </location>
</feature>
<name>A0A2V1ALX9_9ASCO</name>